<feature type="compositionally biased region" description="Basic and acidic residues" evidence="1">
    <location>
        <begin position="329"/>
        <end position="340"/>
    </location>
</feature>
<gene>
    <name evidence="2" type="ORF">GIB67_029375</name>
</gene>
<dbReference type="EMBL" id="JACGCM010000130">
    <property type="protein sequence ID" value="KAF6175989.1"/>
    <property type="molecule type" value="Genomic_DNA"/>
</dbReference>
<keyword evidence="3" id="KW-1185">Reference proteome</keyword>
<evidence type="ECO:0000313" key="2">
    <source>
        <dbReference type="EMBL" id="KAF6175989.1"/>
    </source>
</evidence>
<feature type="compositionally biased region" description="Low complexity" evidence="1">
    <location>
        <begin position="352"/>
        <end position="362"/>
    </location>
</feature>
<sequence length="433" mass="48582">MPEKLPKWKCGGVCGIISRNIEHHVNYFCVCMCSAITSDLSGNPKPVCLKKCFDGILCGMNCVVQSMKGEDHIGCKCDCPKKKLPVEYDCMKQCMVDFGSGTRCSIMSRNRNLHANCQCKCPTSADQEVKVSTYEEMIGAPRKVISSTKLTFIPPTIVDGKPVVKINTVDFADETKECESMLVGNFVGKRLPFMFVKTILLRLWELKGELEMTTKGISRVGSALGVPLFLDKATEDRKRGRGFARVCVDMGVESTFPKTIQVEMDEESIKDAAQNGETKDTVKTDKGKAKEKVDNDGFITPKNTVKPRPVGTSDEAETSSQFESLAKVNESRGQSDEYLKNTEMTETVIPQSSNKENVNSSKKALKRTRKKAREEERMLIQLRMLCHYHLTSTWKRTQQVKNKRRRPLMISPLRAVGLEHLNVQPLYRLGKGE</sequence>
<accession>A0A7J7P9A4</accession>
<evidence type="ECO:0000256" key="1">
    <source>
        <dbReference type="SAM" id="MobiDB-lite"/>
    </source>
</evidence>
<organism evidence="2 3">
    <name type="scientific">Kingdonia uniflora</name>
    <dbReference type="NCBI Taxonomy" id="39325"/>
    <lineage>
        <taxon>Eukaryota</taxon>
        <taxon>Viridiplantae</taxon>
        <taxon>Streptophyta</taxon>
        <taxon>Embryophyta</taxon>
        <taxon>Tracheophyta</taxon>
        <taxon>Spermatophyta</taxon>
        <taxon>Magnoliopsida</taxon>
        <taxon>Ranunculales</taxon>
        <taxon>Circaeasteraceae</taxon>
        <taxon>Kingdonia</taxon>
    </lineage>
</organism>
<dbReference type="AlphaFoldDB" id="A0A7J7P9A4"/>
<feature type="region of interest" description="Disordered" evidence="1">
    <location>
        <begin position="270"/>
        <end position="371"/>
    </location>
</feature>
<dbReference type="OrthoDB" id="997591at2759"/>
<reference evidence="2 3" key="1">
    <citation type="journal article" date="2020" name="IScience">
        <title>Genome Sequencing of the Endangered Kingdonia uniflora (Circaeasteraceae, Ranunculales) Reveals Potential Mechanisms of Evolutionary Specialization.</title>
        <authorList>
            <person name="Sun Y."/>
            <person name="Deng T."/>
            <person name="Zhang A."/>
            <person name="Moore M.J."/>
            <person name="Landis J.B."/>
            <person name="Lin N."/>
            <person name="Zhang H."/>
            <person name="Zhang X."/>
            <person name="Huang J."/>
            <person name="Zhang X."/>
            <person name="Sun H."/>
            <person name="Wang H."/>
        </authorList>
    </citation>
    <scope>NUCLEOTIDE SEQUENCE [LARGE SCALE GENOMIC DNA]</scope>
    <source>
        <strain evidence="2">TB1705</strain>
        <tissue evidence="2">Leaf</tissue>
    </source>
</reference>
<feature type="compositionally biased region" description="Polar residues" evidence="1">
    <location>
        <begin position="342"/>
        <end position="351"/>
    </location>
</feature>
<proteinExistence type="predicted"/>
<name>A0A7J7P9A4_9MAGN</name>
<dbReference type="PANTHER" id="PTHR33233:SF17">
    <property type="entry name" value="DUF4283 DOMAIN-CONTAINING PROTEIN"/>
    <property type="match status" value="1"/>
</dbReference>
<comment type="caution">
    <text evidence="2">The sequence shown here is derived from an EMBL/GenBank/DDBJ whole genome shotgun (WGS) entry which is preliminary data.</text>
</comment>
<evidence type="ECO:0000313" key="3">
    <source>
        <dbReference type="Proteomes" id="UP000541444"/>
    </source>
</evidence>
<protein>
    <submittedName>
        <fullName evidence="2">Uncharacterized protein</fullName>
    </submittedName>
</protein>
<dbReference type="PANTHER" id="PTHR33233">
    <property type="entry name" value="ENDONUCLEASE/EXONUCLEASE/PHOSPHATASE"/>
    <property type="match status" value="1"/>
</dbReference>
<feature type="compositionally biased region" description="Basic and acidic residues" evidence="1">
    <location>
        <begin position="277"/>
        <end position="295"/>
    </location>
</feature>
<dbReference type="Proteomes" id="UP000541444">
    <property type="component" value="Unassembled WGS sequence"/>
</dbReference>